<evidence type="ECO:0000256" key="1">
    <source>
        <dbReference type="SAM" id="MobiDB-lite"/>
    </source>
</evidence>
<organism evidence="3 4">
    <name type="scientific">Cotesia congregata</name>
    <name type="common">Parasitoid wasp</name>
    <name type="synonym">Apanteles congregatus</name>
    <dbReference type="NCBI Taxonomy" id="51543"/>
    <lineage>
        <taxon>Eukaryota</taxon>
        <taxon>Metazoa</taxon>
        <taxon>Ecdysozoa</taxon>
        <taxon>Arthropoda</taxon>
        <taxon>Hexapoda</taxon>
        <taxon>Insecta</taxon>
        <taxon>Pterygota</taxon>
        <taxon>Neoptera</taxon>
        <taxon>Endopterygota</taxon>
        <taxon>Hymenoptera</taxon>
        <taxon>Apocrita</taxon>
        <taxon>Ichneumonoidea</taxon>
        <taxon>Braconidae</taxon>
        <taxon>Microgastrinae</taxon>
        <taxon>Cotesia</taxon>
    </lineage>
</organism>
<feature type="compositionally biased region" description="Low complexity" evidence="1">
    <location>
        <begin position="36"/>
        <end position="45"/>
    </location>
</feature>
<sequence length="676" mass="77535">MAEQRLLTPTLSSRQNQAQQTLSKMNPITIPAGTSNNNLKNLRLNLKPKTHQTSKTIPTSINKNSKTSPKNTPQQSNATSEDTRKRPHKPDSLENINSIQSKKVNTEQGTANQEADNSMQISDGENVEQESMPEELLRYNSDDLGPYQIIVQPNNEQTGTRMHPYHLSKVVLGILTEQKIQSSIVETKIVEIHKQAAKHNISFNDARQQLTQHQDSTPPSLPTASPLNHHEFPELRSTKKNSVNPWKQQQLQLQIPDTHLTPAKDKCQCKCDETYAKIIDYQQQQIEALRTQREHFATSMQSLLTQETFGDVLTQKVEAIITEDNLNVPPTYEEIITSSKTPSLRRRKQETLGRKVPVPINTRHLQKIIPRLEKFVLLPRESQTKSLAGIYCVSQQHYPHSHAVWKKFKAFKNRRLSNPYTLPRQELNKSSVEQKKLEFIESYCQESRINSDSSTAQELFHQDTAEAPQPSAPNFPDYEISLTELNSAIRRSKSGTSPGLDQITYDIIKRLPEALRKLIMDCYNNFLRLKKYPTFWTEHLVYLLPKGDTNKFRPITLAPCFLKIMERILVDRTTWWLEHNSKLPNTQYGFRADKSTADNLSVVTGEIYTGFAQGEYTITAFLDIRGAFDHVNPDKLLQIMLDLDIPTSYCSFFYFLIKKRKLYFVTNSSLTEPQDS</sequence>
<feature type="compositionally biased region" description="Basic and acidic residues" evidence="1">
    <location>
        <begin position="81"/>
        <end position="92"/>
    </location>
</feature>
<accession>A0A8J2EJQ7</accession>
<protein>
    <submittedName>
        <fullName evidence="3">Similar to X-element\ORF2: Probable RNA-directed DNA polymerase from transposon X-element (Drosophila melanogaster)</fullName>
    </submittedName>
</protein>
<reference evidence="3" key="1">
    <citation type="submission" date="2021-04" db="EMBL/GenBank/DDBJ databases">
        <authorList>
            <person name="Chebbi M.A.C M."/>
        </authorList>
    </citation>
    <scope>NUCLEOTIDE SEQUENCE</scope>
</reference>
<dbReference type="OrthoDB" id="2304183at2759"/>
<gene>
    <name evidence="3" type="ORF">HICCMSTLAB_LOCUS1436</name>
</gene>
<keyword evidence="3" id="KW-0808">Transferase</keyword>
<proteinExistence type="predicted"/>
<dbReference type="PANTHER" id="PTHR19446">
    <property type="entry name" value="REVERSE TRANSCRIPTASES"/>
    <property type="match status" value="1"/>
</dbReference>
<dbReference type="SUPFAM" id="SSF56672">
    <property type="entry name" value="DNA/RNA polymerases"/>
    <property type="match status" value="1"/>
</dbReference>
<dbReference type="EMBL" id="CAJNRD030001116">
    <property type="protein sequence ID" value="CAG5075282.1"/>
    <property type="molecule type" value="Genomic_DNA"/>
</dbReference>
<feature type="compositionally biased region" description="Polar residues" evidence="1">
    <location>
        <begin position="7"/>
        <end position="26"/>
    </location>
</feature>
<evidence type="ECO:0000259" key="2">
    <source>
        <dbReference type="PROSITE" id="PS50878"/>
    </source>
</evidence>
<feature type="region of interest" description="Disordered" evidence="1">
    <location>
        <begin position="1"/>
        <end position="133"/>
    </location>
</feature>
<feature type="compositionally biased region" description="Low complexity" evidence="1">
    <location>
        <begin position="216"/>
        <end position="227"/>
    </location>
</feature>
<dbReference type="PROSITE" id="PS50878">
    <property type="entry name" value="RT_POL"/>
    <property type="match status" value="1"/>
</dbReference>
<dbReference type="InterPro" id="IPR043502">
    <property type="entry name" value="DNA/RNA_pol_sf"/>
</dbReference>
<keyword evidence="3" id="KW-0695">RNA-directed DNA polymerase</keyword>
<comment type="caution">
    <text evidence="3">The sequence shown here is derived from an EMBL/GenBank/DDBJ whole genome shotgun (WGS) entry which is preliminary data.</text>
</comment>
<evidence type="ECO:0000313" key="3">
    <source>
        <dbReference type="EMBL" id="CAG5075282.1"/>
    </source>
</evidence>
<dbReference type="AlphaFoldDB" id="A0A8J2EJQ7"/>
<name>A0A8J2EJQ7_COTCN</name>
<dbReference type="GO" id="GO:0003964">
    <property type="term" value="F:RNA-directed DNA polymerase activity"/>
    <property type="evidence" value="ECO:0007669"/>
    <property type="project" value="UniProtKB-KW"/>
</dbReference>
<dbReference type="Proteomes" id="UP000786811">
    <property type="component" value="Unassembled WGS sequence"/>
</dbReference>
<dbReference type="InterPro" id="IPR000477">
    <property type="entry name" value="RT_dom"/>
</dbReference>
<feature type="domain" description="Reverse transcriptase" evidence="2">
    <location>
        <begin position="525"/>
        <end position="676"/>
    </location>
</feature>
<feature type="compositionally biased region" description="Polar residues" evidence="1">
    <location>
        <begin position="94"/>
        <end position="123"/>
    </location>
</feature>
<feature type="compositionally biased region" description="Polar residues" evidence="1">
    <location>
        <begin position="53"/>
        <end position="80"/>
    </location>
</feature>
<feature type="region of interest" description="Disordered" evidence="1">
    <location>
        <begin position="209"/>
        <end position="229"/>
    </location>
</feature>
<evidence type="ECO:0000313" key="4">
    <source>
        <dbReference type="Proteomes" id="UP000786811"/>
    </source>
</evidence>
<keyword evidence="4" id="KW-1185">Reference proteome</keyword>
<dbReference type="Pfam" id="PF00078">
    <property type="entry name" value="RVT_1"/>
    <property type="match status" value="1"/>
</dbReference>
<keyword evidence="3" id="KW-0548">Nucleotidyltransferase</keyword>